<keyword evidence="2 4" id="KW-0378">Hydrolase</keyword>
<name>A0A8E0VLK1_9TREM</name>
<evidence type="ECO:0000256" key="4">
    <source>
        <dbReference type="RuleBase" id="RU365068"/>
    </source>
</evidence>
<sequence length="240" mass="25724">MLIFTYQTSVGSASRCSNAVAGVIAAVPGKILQDRRKCTKLKKSDLGTTRRSVASTVRDGKTGSSNSSRSSHESPGTVCRSDGAPCQRAVSGTTIPELMSVKVNPVIEPVFSSKNWRTLCSDVGIHSHIIGCLCEKFNISRLTAIQEATFVPLMQDRNALVRAQTGSGKTLAYAVPLLTKVINIEPPVTRGCGPLALIVLPTRELATQTYEVFQILCKSSVRIVPGLLIGGTRRKAQKAR</sequence>
<comment type="function">
    <text evidence="4">RNA helicase.</text>
</comment>
<comment type="caution">
    <text evidence="7">The sequence shown here is derived from an EMBL/GenBank/DDBJ whole genome shotgun (WGS) entry which is preliminary data.</text>
</comment>
<keyword evidence="3 4" id="KW-0067">ATP-binding</keyword>
<dbReference type="EC" id="3.6.4.13" evidence="4"/>
<evidence type="ECO:0000256" key="1">
    <source>
        <dbReference type="ARBA" id="ARBA00022741"/>
    </source>
</evidence>
<dbReference type="GO" id="GO:0005524">
    <property type="term" value="F:ATP binding"/>
    <property type="evidence" value="ECO:0007669"/>
    <property type="project" value="UniProtKB-UniRule"/>
</dbReference>
<comment type="catalytic activity">
    <reaction evidence="4">
        <text>ATP + H2O = ADP + phosphate + H(+)</text>
        <dbReference type="Rhea" id="RHEA:13065"/>
        <dbReference type="ChEBI" id="CHEBI:15377"/>
        <dbReference type="ChEBI" id="CHEBI:15378"/>
        <dbReference type="ChEBI" id="CHEBI:30616"/>
        <dbReference type="ChEBI" id="CHEBI:43474"/>
        <dbReference type="ChEBI" id="CHEBI:456216"/>
        <dbReference type="EC" id="3.6.4.13"/>
    </reaction>
</comment>
<organism evidence="7 8">
    <name type="scientific">Fasciolopsis buskii</name>
    <dbReference type="NCBI Taxonomy" id="27845"/>
    <lineage>
        <taxon>Eukaryota</taxon>
        <taxon>Metazoa</taxon>
        <taxon>Spiralia</taxon>
        <taxon>Lophotrochozoa</taxon>
        <taxon>Platyhelminthes</taxon>
        <taxon>Trematoda</taxon>
        <taxon>Digenea</taxon>
        <taxon>Plagiorchiida</taxon>
        <taxon>Echinostomata</taxon>
        <taxon>Echinostomatoidea</taxon>
        <taxon>Fasciolidae</taxon>
        <taxon>Fasciolopsis</taxon>
    </lineage>
</organism>
<comment type="domain">
    <text evidence="4">The Q motif is unique to and characteristic of the DEAD box family of RNA helicases and controls ATP binding and hydrolysis.</text>
</comment>
<dbReference type="AlphaFoldDB" id="A0A8E0VLK1"/>
<feature type="compositionally biased region" description="Polar residues" evidence="5">
    <location>
        <begin position="46"/>
        <end position="55"/>
    </location>
</feature>
<comment type="similarity">
    <text evidence="4">Belongs to the DEAD box helicase family.</text>
</comment>
<feature type="region of interest" description="Disordered" evidence="5">
    <location>
        <begin position="43"/>
        <end position="82"/>
    </location>
</feature>
<evidence type="ECO:0000259" key="6">
    <source>
        <dbReference type="PROSITE" id="PS51192"/>
    </source>
</evidence>
<evidence type="ECO:0000313" key="8">
    <source>
        <dbReference type="Proteomes" id="UP000728185"/>
    </source>
</evidence>
<dbReference type="Pfam" id="PF00270">
    <property type="entry name" value="DEAD"/>
    <property type="match status" value="1"/>
</dbReference>
<dbReference type="Proteomes" id="UP000728185">
    <property type="component" value="Unassembled WGS sequence"/>
</dbReference>
<dbReference type="InterPro" id="IPR014001">
    <property type="entry name" value="Helicase_ATP-bd"/>
</dbReference>
<gene>
    <name evidence="7" type="ORF">FBUS_09641</name>
</gene>
<keyword evidence="8" id="KW-1185">Reference proteome</keyword>
<keyword evidence="4" id="KW-0694">RNA-binding</keyword>
<dbReference type="Gene3D" id="3.40.50.300">
    <property type="entry name" value="P-loop containing nucleotide triphosphate hydrolases"/>
    <property type="match status" value="1"/>
</dbReference>
<dbReference type="InterPro" id="IPR011545">
    <property type="entry name" value="DEAD/DEAH_box_helicase_dom"/>
</dbReference>
<evidence type="ECO:0000256" key="5">
    <source>
        <dbReference type="SAM" id="MobiDB-lite"/>
    </source>
</evidence>
<evidence type="ECO:0000256" key="3">
    <source>
        <dbReference type="ARBA" id="ARBA00022840"/>
    </source>
</evidence>
<dbReference type="InterPro" id="IPR027417">
    <property type="entry name" value="P-loop_NTPase"/>
</dbReference>
<evidence type="ECO:0000313" key="7">
    <source>
        <dbReference type="EMBL" id="KAA0196202.1"/>
    </source>
</evidence>
<feature type="domain" description="Helicase ATP-binding" evidence="6">
    <location>
        <begin position="150"/>
        <end position="240"/>
    </location>
</feature>
<dbReference type="PANTHER" id="PTHR24031">
    <property type="entry name" value="RNA HELICASE"/>
    <property type="match status" value="1"/>
</dbReference>
<dbReference type="GO" id="GO:0003723">
    <property type="term" value="F:RNA binding"/>
    <property type="evidence" value="ECO:0007669"/>
    <property type="project" value="UniProtKB-UniRule"/>
</dbReference>
<dbReference type="PROSITE" id="PS51192">
    <property type="entry name" value="HELICASE_ATP_BIND_1"/>
    <property type="match status" value="1"/>
</dbReference>
<dbReference type="GO" id="GO:0003724">
    <property type="term" value="F:RNA helicase activity"/>
    <property type="evidence" value="ECO:0007669"/>
    <property type="project" value="UniProtKB-EC"/>
</dbReference>
<dbReference type="GO" id="GO:0016787">
    <property type="term" value="F:hydrolase activity"/>
    <property type="evidence" value="ECO:0007669"/>
    <property type="project" value="UniProtKB-KW"/>
</dbReference>
<dbReference type="OrthoDB" id="422663at2759"/>
<keyword evidence="4 7" id="KW-0347">Helicase</keyword>
<reference evidence="7" key="1">
    <citation type="submission" date="2019-05" db="EMBL/GenBank/DDBJ databases">
        <title>Annotation for the trematode Fasciolopsis buski.</title>
        <authorList>
            <person name="Choi Y.-J."/>
        </authorList>
    </citation>
    <scope>NUCLEOTIDE SEQUENCE</scope>
    <source>
        <strain evidence="7">HT</strain>
        <tissue evidence="7">Whole worm</tissue>
    </source>
</reference>
<accession>A0A8E0VLK1</accession>
<evidence type="ECO:0000256" key="2">
    <source>
        <dbReference type="ARBA" id="ARBA00022801"/>
    </source>
</evidence>
<protein>
    <recommendedName>
        <fullName evidence="4">ATP-dependent RNA helicase</fullName>
        <ecNumber evidence="4">3.6.4.13</ecNumber>
    </recommendedName>
</protein>
<keyword evidence="1 4" id="KW-0547">Nucleotide-binding</keyword>
<proteinExistence type="inferred from homology"/>
<dbReference type="EMBL" id="LUCM01003198">
    <property type="protein sequence ID" value="KAA0196202.1"/>
    <property type="molecule type" value="Genomic_DNA"/>
</dbReference>
<dbReference type="SUPFAM" id="SSF52540">
    <property type="entry name" value="P-loop containing nucleoside triphosphate hydrolases"/>
    <property type="match status" value="1"/>
</dbReference>